<sequence>MQMSLQKAHQGAQYYLLSINRGEEGSGSGSGSEFGFERFTGFSRARIGSSRSPKKSWAIKMVQHMTPIELE</sequence>
<accession>Q6IJY2</accession>
<dbReference type="AlphaFoldDB" id="Q6IJY2"/>
<protein>
    <submittedName>
        <fullName evidence="1">HDC13997</fullName>
    </submittedName>
</protein>
<evidence type="ECO:0000313" key="1">
    <source>
        <dbReference type="EMBL" id="DAA04090.1"/>
    </source>
</evidence>
<name>Q6IJY2_DROME</name>
<gene>
    <name evidence="1" type="ORF">HDC13997</name>
</gene>
<proteinExistence type="predicted"/>
<organism evidence="1">
    <name type="scientific">Drosophila melanogaster</name>
    <name type="common">Fruit fly</name>
    <dbReference type="NCBI Taxonomy" id="7227"/>
    <lineage>
        <taxon>Eukaryota</taxon>
        <taxon>Metazoa</taxon>
        <taxon>Ecdysozoa</taxon>
        <taxon>Arthropoda</taxon>
        <taxon>Hexapoda</taxon>
        <taxon>Insecta</taxon>
        <taxon>Pterygota</taxon>
        <taxon>Neoptera</taxon>
        <taxon>Endopterygota</taxon>
        <taxon>Diptera</taxon>
        <taxon>Brachycera</taxon>
        <taxon>Muscomorpha</taxon>
        <taxon>Ephydroidea</taxon>
        <taxon>Drosophilidae</taxon>
        <taxon>Drosophila</taxon>
        <taxon>Sophophora</taxon>
    </lineage>
</organism>
<dbReference type="EMBL" id="BK002584">
    <property type="protein sequence ID" value="DAA04090.1"/>
    <property type="molecule type" value="Genomic_DNA"/>
</dbReference>
<reference evidence="1" key="1">
    <citation type="journal article" date="2003" name="Genome Biol.">
        <title>An integrated gene annotation and transcriptional profiling approach towards the full gene content of the Drosophila genome.</title>
        <authorList>
            <person name="Hild M."/>
            <person name="Beckmann B."/>
            <person name="Haas S.A."/>
            <person name="Koch B."/>
            <person name="Solovyev V."/>
            <person name="Busold C."/>
            <person name="Fellenberg K."/>
            <person name="Boutros M."/>
            <person name="Vingron M."/>
            <person name="Sauer F."/>
            <person name="Hoheisel J.D."/>
            <person name="Paro R."/>
        </authorList>
    </citation>
    <scope>NUCLEOTIDE SEQUENCE</scope>
</reference>